<dbReference type="Pfam" id="PF06242">
    <property type="entry name" value="TrcR"/>
    <property type="match status" value="1"/>
</dbReference>
<accession>A0A4Q7DGY4</accession>
<dbReference type="RefSeq" id="WP_130153924.1">
    <property type="nucleotide sequence ID" value="NZ_SCFB01000005.1"/>
</dbReference>
<evidence type="ECO:0000313" key="2">
    <source>
        <dbReference type="Proteomes" id="UP000293550"/>
    </source>
</evidence>
<reference evidence="1 2" key="1">
    <citation type="submission" date="2018-10" db="EMBL/GenBank/DDBJ databases">
        <title>An updated phylogeny of the Alphaproteobacteria reveals that the parasitic Rickettsiales and Holosporales have independent origins.</title>
        <authorList>
            <person name="Munoz-Gomez S.A."/>
            <person name="Hess S."/>
            <person name="Burger G."/>
            <person name="Lang B.F."/>
            <person name="Susko E."/>
            <person name="Slamovits C.H."/>
            <person name="Roger A.J."/>
        </authorList>
    </citation>
    <scope>NUCLEOTIDE SEQUENCE [LARGE SCALE GENOMIC DNA]</scope>
    <source>
        <strain evidence="1">HOLO01</strain>
    </source>
</reference>
<proteinExistence type="predicted"/>
<dbReference type="Proteomes" id="UP000293550">
    <property type="component" value="Unassembled WGS sequence"/>
</dbReference>
<comment type="caution">
    <text evidence="1">The sequence shown here is derived from an EMBL/GenBank/DDBJ whole genome shotgun (WGS) entry which is preliminary data.</text>
</comment>
<name>A0A4Q7DGY4_9PROT</name>
<protein>
    <submittedName>
        <fullName evidence="1">DUF1013 domain-containing protein</fullName>
    </submittedName>
</protein>
<dbReference type="AlphaFoldDB" id="A0A4Q7DGY4"/>
<dbReference type="InterPro" id="IPR010421">
    <property type="entry name" value="TrcR"/>
</dbReference>
<evidence type="ECO:0000313" key="1">
    <source>
        <dbReference type="EMBL" id="RZI46171.1"/>
    </source>
</evidence>
<organism evidence="1 2">
    <name type="scientific">Candidatus Finniella inopinata</name>
    <dbReference type="NCBI Taxonomy" id="1696036"/>
    <lineage>
        <taxon>Bacteria</taxon>
        <taxon>Pseudomonadati</taxon>
        <taxon>Pseudomonadota</taxon>
        <taxon>Alphaproteobacteria</taxon>
        <taxon>Holosporales</taxon>
        <taxon>Candidatus Paracaedibacteraceae</taxon>
        <taxon>Candidatus Finniella</taxon>
    </lineage>
</organism>
<gene>
    <name evidence="1" type="ORF">EQU50_04345</name>
</gene>
<keyword evidence="2" id="KW-1185">Reference proteome</keyword>
<dbReference type="OrthoDB" id="9789843at2"/>
<sequence>MAQPLMPKGTAIWLIENTALNFDQIADFCGFHSLEIQALADNESSVSMVGFDPIASSQLTLEEIRRCENDPTARLSLRPIVDADNILGKKKGRYTPVSKRQDRPDAIAWLLKYYPEMSEPQICRLLGTTKPMIRSIKSKTHWNSANIKPHNPVQVGLCTQQELDQVLAEINRKSVEV</sequence>
<dbReference type="EMBL" id="SCFB01000005">
    <property type="protein sequence ID" value="RZI46171.1"/>
    <property type="molecule type" value="Genomic_DNA"/>
</dbReference>